<dbReference type="EMBL" id="PFQK01000019">
    <property type="protein sequence ID" value="PJC82195.1"/>
    <property type="molecule type" value="Genomic_DNA"/>
</dbReference>
<accession>A0A2M8GNR3</accession>
<organism evidence="1 2">
    <name type="scientific">Candidatus Roizmanbacteria bacterium CG_4_8_14_3_um_filter_36_10</name>
    <dbReference type="NCBI Taxonomy" id="1974834"/>
    <lineage>
        <taxon>Bacteria</taxon>
        <taxon>Candidatus Roizmaniibacteriota</taxon>
    </lineage>
</organism>
<sequence length="317" mass="36495">MLDVEPSGLMTETRPTSFPPISFRFFYQPTQENVKNAIVAVRKPEIRPPNKVTEIYQYLHSLEKPDWHNLDSDPVLAANIRLPMSVLWSLYQIRDTRNWATLILSKHPDVSPGTKKLLEPDLEFIKILVDTPANKWEKMHQRMAELINGERLEGLFLSADILCREKGLDLEKDFLSPLKQFEMGIGYDPHVATLDSRAAGTQIPFPLRALVGNLRFARQVLAQGSLASAVTQEYQYILTTHAYFMNVIKTELEKAFKVKLELEKRNFVLKEENLEGINLDEFFATNPVIQNMCDIVMKDYNQPELIYQIVRTAFVLV</sequence>
<protein>
    <submittedName>
        <fullName evidence="1">Uncharacterized protein</fullName>
    </submittedName>
</protein>
<evidence type="ECO:0000313" key="2">
    <source>
        <dbReference type="Proteomes" id="UP000229370"/>
    </source>
</evidence>
<gene>
    <name evidence="1" type="ORF">CO007_00740</name>
</gene>
<reference evidence="2" key="1">
    <citation type="submission" date="2017-09" db="EMBL/GenBank/DDBJ databases">
        <title>Depth-based differentiation of microbial function through sediment-hosted aquifers and enrichment of novel symbionts in the deep terrestrial subsurface.</title>
        <authorList>
            <person name="Probst A.J."/>
            <person name="Ladd B."/>
            <person name="Jarett J.K."/>
            <person name="Geller-Mcgrath D.E."/>
            <person name="Sieber C.M.K."/>
            <person name="Emerson J.B."/>
            <person name="Anantharaman K."/>
            <person name="Thomas B.C."/>
            <person name="Malmstrom R."/>
            <person name="Stieglmeier M."/>
            <person name="Klingl A."/>
            <person name="Woyke T."/>
            <person name="Ryan C.M."/>
            <person name="Banfield J.F."/>
        </authorList>
    </citation>
    <scope>NUCLEOTIDE SEQUENCE [LARGE SCALE GENOMIC DNA]</scope>
</reference>
<evidence type="ECO:0000313" key="1">
    <source>
        <dbReference type="EMBL" id="PJC82195.1"/>
    </source>
</evidence>
<dbReference type="Proteomes" id="UP000229370">
    <property type="component" value="Unassembled WGS sequence"/>
</dbReference>
<name>A0A2M8GNR3_9BACT</name>
<comment type="caution">
    <text evidence="1">The sequence shown here is derived from an EMBL/GenBank/DDBJ whole genome shotgun (WGS) entry which is preliminary data.</text>
</comment>
<dbReference type="AlphaFoldDB" id="A0A2M8GNR3"/>
<proteinExistence type="predicted"/>